<protein>
    <submittedName>
        <fullName evidence="1">Uncharacterized protein</fullName>
    </submittedName>
</protein>
<gene>
    <name evidence="1" type="ORF">LCGC14_3131010</name>
</gene>
<dbReference type="AlphaFoldDB" id="A0A0F8VZN2"/>
<dbReference type="EMBL" id="LAZR01068332">
    <property type="protein sequence ID" value="KKK49838.1"/>
    <property type="molecule type" value="Genomic_DNA"/>
</dbReference>
<name>A0A0F8VZN2_9ZZZZ</name>
<reference evidence="1" key="1">
    <citation type="journal article" date="2015" name="Nature">
        <title>Complex archaea that bridge the gap between prokaryotes and eukaryotes.</title>
        <authorList>
            <person name="Spang A."/>
            <person name="Saw J.H."/>
            <person name="Jorgensen S.L."/>
            <person name="Zaremba-Niedzwiedzka K."/>
            <person name="Martijn J."/>
            <person name="Lind A.E."/>
            <person name="van Eijk R."/>
            <person name="Schleper C."/>
            <person name="Guy L."/>
            <person name="Ettema T.J."/>
        </authorList>
    </citation>
    <scope>NUCLEOTIDE SEQUENCE</scope>
</reference>
<organism evidence="1">
    <name type="scientific">marine sediment metagenome</name>
    <dbReference type="NCBI Taxonomy" id="412755"/>
    <lineage>
        <taxon>unclassified sequences</taxon>
        <taxon>metagenomes</taxon>
        <taxon>ecological metagenomes</taxon>
    </lineage>
</organism>
<evidence type="ECO:0000313" key="1">
    <source>
        <dbReference type="EMBL" id="KKK49838.1"/>
    </source>
</evidence>
<feature type="non-terminal residue" evidence="1">
    <location>
        <position position="49"/>
    </location>
</feature>
<accession>A0A0F8VZN2</accession>
<comment type="caution">
    <text evidence="1">The sequence shown here is derived from an EMBL/GenBank/DDBJ whole genome shotgun (WGS) entry which is preliminary data.</text>
</comment>
<sequence length="49" mass="5355">MSFITLTGLEDAGEKKVAPEGEYDLCIIVAKMNEKEGKHSIMTVIEVEG</sequence>
<proteinExistence type="predicted"/>